<reference evidence="2 3" key="1">
    <citation type="journal article" date="2023" name="Plants (Basel)">
        <title>Bridging the Gap: Combining Genomics and Transcriptomics Approaches to Understand Stylosanthes scabra, an Orphan Legume from the Brazilian Caatinga.</title>
        <authorList>
            <person name="Ferreira-Neto J.R.C."/>
            <person name="da Silva M.D."/>
            <person name="Binneck E."/>
            <person name="de Melo N.F."/>
            <person name="da Silva R.H."/>
            <person name="de Melo A.L.T.M."/>
            <person name="Pandolfi V."/>
            <person name="Bustamante F.O."/>
            <person name="Brasileiro-Vidal A.C."/>
            <person name="Benko-Iseppon A.M."/>
        </authorList>
    </citation>
    <scope>NUCLEOTIDE SEQUENCE [LARGE SCALE GENOMIC DNA]</scope>
    <source>
        <tissue evidence="2">Leaves</tissue>
    </source>
</reference>
<evidence type="ECO:0000256" key="1">
    <source>
        <dbReference type="SAM" id="MobiDB-lite"/>
    </source>
</evidence>
<accession>A0ABU6TKM2</accession>
<organism evidence="2 3">
    <name type="scientific">Stylosanthes scabra</name>
    <dbReference type="NCBI Taxonomy" id="79078"/>
    <lineage>
        <taxon>Eukaryota</taxon>
        <taxon>Viridiplantae</taxon>
        <taxon>Streptophyta</taxon>
        <taxon>Embryophyta</taxon>
        <taxon>Tracheophyta</taxon>
        <taxon>Spermatophyta</taxon>
        <taxon>Magnoliopsida</taxon>
        <taxon>eudicotyledons</taxon>
        <taxon>Gunneridae</taxon>
        <taxon>Pentapetalae</taxon>
        <taxon>rosids</taxon>
        <taxon>fabids</taxon>
        <taxon>Fabales</taxon>
        <taxon>Fabaceae</taxon>
        <taxon>Papilionoideae</taxon>
        <taxon>50 kb inversion clade</taxon>
        <taxon>dalbergioids sensu lato</taxon>
        <taxon>Dalbergieae</taxon>
        <taxon>Pterocarpus clade</taxon>
        <taxon>Stylosanthes</taxon>
    </lineage>
</organism>
<keyword evidence="3" id="KW-1185">Reference proteome</keyword>
<evidence type="ECO:0000313" key="3">
    <source>
        <dbReference type="Proteomes" id="UP001341840"/>
    </source>
</evidence>
<comment type="caution">
    <text evidence="2">The sequence shown here is derived from an EMBL/GenBank/DDBJ whole genome shotgun (WGS) entry which is preliminary data.</text>
</comment>
<feature type="compositionally biased region" description="Polar residues" evidence="1">
    <location>
        <begin position="42"/>
        <end position="51"/>
    </location>
</feature>
<protein>
    <submittedName>
        <fullName evidence="2">Uncharacterized protein</fullName>
    </submittedName>
</protein>
<feature type="region of interest" description="Disordered" evidence="1">
    <location>
        <begin position="38"/>
        <end position="74"/>
    </location>
</feature>
<name>A0ABU6TKM2_9FABA</name>
<feature type="compositionally biased region" description="Low complexity" evidence="1">
    <location>
        <begin position="61"/>
        <end position="70"/>
    </location>
</feature>
<sequence length="99" mass="10568">MGSGVILYEYEALKEYDDIDVEPTALYEFPITMLGGDCSFDTPKSTPSSNAMPPRAPQTGPSPSSSQPLPIKDSMSLGLSLQTYPLMIGKPPTSGPYPP</sequence>
<dbReference type="Proteomes" id="UP001341840">
    <property type="component" value="Unassembled WGS sequence"/>
</dbReference>
<proteinExistence type="predicted"/>
<dbReference type="EMBL" id="JASCZI010091180">
    <property type="protein sequence ID" value="MED6149356.1"/>
    <property type="molecule type" value="Genomic_DNA"/>
</dbReference>
<gene>
    <name evidence="2" type="ORF">PIB30_061552</name>
</gene>
<evidence type="ECO:0000313" key="2">
    <source>
        <dbReference type="EMBL" id="MED6149356.1"/>
    </source>
</evidence>